<dbReference type="PROSITE" id="PS51708">
    <property type="entry name" value="CHAD"/>
    <property type="match status" value="1"/>
</dbReference>
<dbReference type="PANTHER" id="PTHR39339">
    <property type="entry name" value="SLR1444 PROTEIN"/>
    <property type="match status" value="1"/>
</dbReference>
<dbReference type="RefSeq" id="WP_396640493.1">
    <property type="nucleotide sequence ID" value="NZ_JBIQWL010000003.1"/>
</dbReference>
<evidence type="ECO:0000313" key="3">
    <source>
        <dbReference type="Proteomes" id="UP001610861"/>
    </source>
</evidence>
<name>A0ABW7Q7S2_9MICO</name>
<evidence type="ECO:0000259" key="1">
    <source>
        <dbReference type="PROSITE" id="PS51708"/>
    </source>
</evidence>
<dbReference type="EMBL" id="JBIQWL010000003">
    <property type="protein sequence ID" value="MFH8250532.1"/>
    <property type="molecule type" value="Genomic_DNA"/>
</dbReference>
<gene>
    <name evidence="2" type="ORF">ACH3VR_09240</name>
</gene>
<dbReference type="Pfam" id="PF05235">
    <property type="entry name" value="CHAD"/>
    <property type="match status" value="1"/>
</dbReference>
<proteinExistence type="predicted"/>
<organism evidence="2 3">
    <name type="scientific">Microbacterium alkaliflavum</name>
    <dbReference type="NCBI Taxonomy" id="3248839"/>
    <lineage>
        <taxon>Bacteria</taxon>
        <taxon>Bacillati</taxon>
        <taxon>Actinomycetota</taxon>
        <taxon>Actinomycetes</taxon>
        <taxon>Micrococcales</taxon>
        <taxon>Microbacteriaceae</taxon>
        <taxon>Microbacterium</taxon>
    </lineage>
</organism>
<dbReference type="Proteomes" id="UP001610861">
    <property type="component" value="Unassembled WGS sequence"/>
</dbReference>
<comment type="caution">
    <text evidence="2">The sequence shown here is derived from an EMBL/GenBank/DDBJ whole genome shotgun (WGS) entry which is preliminary data.</text>
</comment>
<keyword evidence="3" id="KW-1185">Reference proteome</keyword>
<dbReference type="InterPro" id="IPR038186">
    <property type="entry name" value="CHAD_dom_sf"/>
</dbReference>
<evidence type="ECO:0000313" key="2">
    <source>
        <dbReference type="EMBL" id="MFH8250532.1"/>
    </source>
</evidence>
<dbReference type="InterPro" id="IPR007899">
    <property type="entry name" value="CHAD_dom"/>
</dbReference>
<dbReference type="Gene3D" id="1.40.20.10">
    <property type="entry name" value="CHAD domain"/>
    <property type="match status" value="1"/>
</dbReference>
<reference evidence="2 3" key="1">
    <citation type="submission" date="2024-09" db="EMBL/GenBank/DDBJ databases">
        <authorList>
            <person name="Pan X."/>
        </authorList>
    </citation>
    <scope>NUCLEOTIDE SEQUENCE [LARGE SCALE GENOMIC DNA]</scope>
    <source>
        <strain evidence="2 3">B2969</strain>
    </source>
</reference>
<accession>A0ABW7Q7S2</accession>
<sequence length="293" mass="31926">MRVSTATPTVAELITDALRTAAAEVEATEPAALADEPDGVHQQRVRVRRLRSVLAGFGPLLDDEEVERLRVRFHEWGGDLGVVRDIEVRVAVAEDAIERAGVDDERVSERLVDSERRAYAGAHARLVEIARSARAAERTRQLREFVAAPAIMAEDAEATAMVAVVLRAQARRVRKAIGRLDASEESYHDVRKAARRMRYVAEAIARAAPEMYATQVADLADAGDALHDALGGHRDAVLFAESVARAAIHAARAGEPAEAYGRIEAQARREAAGYLRELPHALGKLRRAASALR</sequence>
<dbReference type="PANTHER" id="PTHR39339:SF1">
    <property type="entry name" value="CHAD DOMAIN-CONTAINING PROTEIN"/>
    <property type="match status" value="1"/>
</dbReference>
<dbReference type="SMART" id="SM00880">
    <property type="entry name" value="CHAD"/>
    <property type="match status" value="1"/>
</dbReference>
<protein>
    <submittedName>
        <fullName evidence="2">CHAD domain-containing protein</fullName>
    </submittedName>
</protein>
<feature type="domain" description="CHAD" evidence="1">
    <location>
        <begin position="7"/>
        <end position="287"/>
    </location>
</feature>